<evidence type="ECO:0000313" key="2">
    <source>
        <dbReference type="Proteomes" id="UP000478052"/>
    </source>
</evidence>
<accession>A0A6G0W3S1</accession>
<dbReference type="AlphaFoldDB" id="A0A6G0W3S1"/>
<proteinExistence type="predicted"/>
<dbReference type="Gene3D" id="2.30.30.850">
    <property type="match status" value="1"/>
</dbReference>
<comment type="caution">
    <text evidence="1">The sequence shown here is derived from an EMBL/GenBank/DDBJ whole genome shotgun (WGS) entry which is preliminary data.</text>
</comment>
<dbReference type="Proteomes" id="UP000478052">
    <property type="component" value="Unassembled WGS sequence"/>
</dbReference>
<dbReference type="OrthoDB" id="413122at2759"/>
<gene>
    <name evidence="1" type="ORF">FWK35_00024250</name>
</gene>
<keyword evidence="2" id="KW-1185">Reference proteome</keyword>
<evidence type="ECO:0000313" key="1">
    <source>
        <dbReference type="EMBL" id="KAF0718421.1"/>
    </source>
</evidence>
<reference evidence="1 2" key="1">
    <citation type="submission" date="2019-08" db="EMBL/GenBank/DDBJ databases">
        <title>Whole genome of Aphis craccivora.</title>
        <authorList>
            <person name="Voronova N.V."/>
            <person name="Shulinski R.S."/>
            <person name="Bandarenka Y.V."/>
            <person name="Zhorov D.G."/>
            <person name="Warner D."/>
        </authorList>
    </citation>
    <scope>NUCLEOTIDE SEQUENCE [LARGE SCALE GENOMIC DNA]</scope>
    <source>
        <strain evidence="1">180601</strain>
        <tissue evidence="1">Whole Body</tissue>
    </source>
</reference>
<dbReference type="EMBL" id="VUJU01009679">
    <property type="protein sequence ID" value="KAF0718421.1"/>
    <property type="molecule type" value="Genomic_DNA"/>
</dbReference>
<sequence>MQDARQIVRKHLIEAKNKSKQAYDKNVHLLVIKLNDKVLMKNMKRKNKLEPNWLGSFEVIEINESVNVTIIKNNKHVRVHMNHLKLYKKESE</sequence>
<protein>
    <submittedName>
        <fullName evidence="1">Zinc finger BED domain-containing protein 1-like</fullName>
    </submittedName>
</protein>
<name>A0A6G0W3S1_APHCR</name>
<organism evidence="1 2">
    <name type="scientific">Aphis craccivora</name>
    <name type="common">Cowpea aphid</name>
    <dbReference type="NCBI Taxonomy" id="307492"/>
    <lineage>
        <taxon>Eukaryota</taxon>
        <taxon>Metazoa</taxon>
        <taxon>Ecdysozoa</taxon>
        <taxon>Arthropoda</taxon>
        <taxon>Hexapoda</taxon>
        <taxon>Insecta</taxon>
        <taxon>Pterygota</taxon>
        <taxon>Neoptera</taxon>
        <taxon>Paraneoptera</taxon>
        <taxon>Hemiptera</taxon>
        <taxon>Sternorrhyncha</taxon>
        <taxon>Aphidomorpha</taxon>
        <taxon>Aphidoidea</taxon>
        <taxon>Aphididae</taxon>
        <taxon>Aphidini</taxon>
        <taxon>Aphis</taxon>
        <taxon>Aphis</taxon>
    </lineage>
</organism>